<dbReference type="PANTHER" id="PTHR43317:SF3">
    <property type="entry name" value="BLR2883 PROTEIN"/>
    <property type="match status" value="1"/>
</dbReference>
<evidence type="ECO:0000256" key="1">
    <source>
        <dbReference type="ARBA" id="ARBA00023115"/>
    </source>
</evidence>
<dbReference type="GO" id="GO:0006596">
    <property type="term" value="P:polyamine biosynthetic process"/>
    <property type="evidence" value="ECO:0007669"/>
    <property type="project" value="UniProtKB-KW"/>
</dbReference>
<keyword evidence="3" id="KW-1185">Reference proteome</keyword>
<gene>
    <name evidence="2" type="ORF">MPLG2_2603</name>
</gene>
<sequence>MQGSPGHDNGVEARTEILARSNTPHGEIALRRRGDVIELIVNGVFAMDSTQVTSEVDLADAAGERPGVVVVGGLGLGYTAARLLANGARFMHVVELARPLIDWAVAGVTEQLQLVAHDPRVRLHHADIAEWLPRREESFDAILLDVDNGPGFLIHDHNARVYAADWLASAVDRLAPGGVLVIWCESPSPDLALALAALGEVTERVVTVEREGRIFDYALYLLRRDDTS</sequence>
<dbReference type="Gene3D" id="3.40.50.150">
    <property type="entry name" value="Vaccinia Virus protein VP39"/>
    <property type="match status" value="1"/>
</dbReference>
<reference evidence="2 3" key="1">
    <citation type="submission" date="2018-02" db="EMBL/GenBank/DDBJ databases">
        <authorList>
            <person name="Cohen D.B."/>
            <person name="Kent A.D."/>
        </authorList>
    </citation>
    <scope>NUCLEOTIDE SEQUENCE [LARGE SCALE GENOMIC DNA]</scope>
    <source>
        <strain evidence="2">1</strain>
    </source>
</reference>
<evidence type="ECO:0000313" key="2">
    <source>
        <dbReference type="EMBL" id="SPD87633.1"/>
    </source>
</evidence>
<dbReference type="EMBL" id="LT985188">
    <property type="protein sequence ID" value="SPD87633.1"/>
    <property type="molecule type" value="Genomic_DNA"/>
</dbReference>
<dbReference type="CDD" id="cd02440">
    <property type="entry name" value="AdoMet_MTases"/>
    <property type="match status" value="1"/>
</dbReference>
<keyword evidence="1" id="KW-0620">Polyamine biosynthesis</keyword>
<evidence type="ECO:0000313" key="3">
    <source>
        <dbReference type="Proteomes" id="UP000238164"/>
    </source>
</evidence>
<name>A0A2N9JJ85_9ACTN</name>
<dbReference type="SUPFAM" id="SSF53335">
    <property type="entry name" value="S-adenosyl-L-methionine-dependent methyltransferases"/>
    <property type="match status" value="1"/>
</dbReference>
<dbReference type="InterPro" id="IPR029063">
    <property type="entry name" value="SAM-dependent_MTases_sf"/>
</dbReference>
<protein>
    <recommendedName>
        <fullName evidence="4">Spermidine synthase</fullName>
    </recommendedName>
</protein>
<proteinExistence type="predicted"/>
<dbReference type="PANTHER" id="PTHR43317">
    <property type="entry name" value="THERMOSPERMINE SYNTHASE ACAULIS5"/>
    <property type="match status" value="1"/>
</dbReference>
<evidence type="ECO:0008006" key="4">
    <source>
        <dbReference type="Google" id="ProtNLM"/>
    </source>
</evidence>
<dbReference type="Proteomes" id="UP000238164">
    <property type="component" value="Chromosome 1"/>
</dbReference>
<dbReference type="KEGG" id="mgg:MPLG2_2603"/>
<accession>A0A2N9JJ85</accession>
<organism evidence="2 3">
    <name type="scientific">Micropruina glycogenica</name>
    <dbReference type="NCBI Taxonomy" id="75385"/>
    <lineage>
        <taxon>Bacteria</taxon>
        <taxon>Bacillati</taxon>
        <taxon>Actinomycetota</taxon>
        <taxon>Actinomycetes</taxon>
        <taxon>Propionibacteriales</taxon>
        <taxon>Nocardioidaceae</taxon>
        <taxon>Micropruina</taxon>
    </lineage>
</organism>
<dbReference type="AlphaFoldDB" id="A0A2N9JJ85"/>